<accession>A0ABS8WSY7</accession>
<dbReference type="EMBL" id="JACEIK010012137">
    <property type="protein sequence ID" value="MCE3216047.1"/>
    <property type="molecule type" value="Genomic_DNA"/>
</dbReference>
<dbReference type="Proteomes" id="UP000823775">
    <property type="component" value="Unassembled WGS sequence"/>
</dbReference>
<name>A0ABS8WSY7_DATST</name>
<feature type="non-terminal residue" evidence="2">
    <location>
        <position position="1"/>
    </location>
</feature>
<gene>
    <name evidence="2" type="ORF">HAX54_004604</name>
</gene>
<feature type="region of interest" description="Disordered" evidence="1">
    <location>
        <begin position="51"/>
        <end position="70"/>
    </location>
</feature>
<proteinExistence type="predicted"/>
<reference evidence="2 3" key="1">
    <citation type="journal article" date="2021" name="BMC Genomics">
        <title>Datura genome reveals duplications of psychoactive alkaloid biosynthetic genes and high mutation rate following tissue culture.</title>
        <authorList>
            <person name="Rajewski A."/>
            <person name="Carter-House D."/>
            <person name="Stajich J."/>
            <person name="Litt A."/>
        </authorList>
    </citation>
    <scope>NUCLEOTIDE SEQUENCE [LARGE SCALE GENOMIC DNA]</scope>
    <source>
        <strain evidence="2">AR-01</strain>
    </source>
</reference>
<feature type="compositionally biased region" description="Basic and acidic residues" evidence="1">
    <location>
        <begin position="51"/>
        <end position="60"/>
    </location>
</feature>
<organism evidence="2 3">
    <name type="scientific">Datura stramonium</name>
    <name type="common">Jimsonweed</name>
    <name type="synonym">Common thornapple</name>
    <dbReference type="NCBI Taxonomy" id="4076"/>
    <lineage>
        <taxon>Eukaryota</taxon>
        <taxon>Viridiplantae</taxon>
        <taxon>Streptophyta</taxon>
        <taxon>Embryophyta</taxon>
        <taxon>Tracheophyta</taxon>
        <taxon>Spermatophyta</taxon>
        <taxon>Magnoliopsida</taxon>
        <taxon>eudicotyledons</taxon>
        <taxon>Gunneridae</taxon>
        <taxon>Pentapetalae</taxon>
        <taxon>asterids</taxon>
        <taxon>lamiids</taxon>
        <taxon>Solanales</taxon>
        <taxon>Solanaceae</taxon>
        <taxon>Solanoideae</taxon>
        <taxon>Datureae</taxon>
        <taxon>Datura</taxon>
    </lineage>
</organism>
<sequence>ALMNTEKHEIMFQVNNESMTFKAKRGCEMPNGCKSITLSYNGIWEVDDKKGQANHGFKDIPKKKKEKRKW</sequence>
<comment type="caution">
    <text evidence="2">The sequence shown here is derived from an EMBL/GenBank/DDBJ whole genome shotgun (WGS) entry which is preliminary data.</text>
</comment>
<evidence type="ECO:0000313" key="3">
    <source>
        <dbReference type="Proteomes" id="UP000823775"/>
    </source>
</evidence>
<evidence type="ECO:0000256" key="1">
    <source>
        <dbReference type="SAM" id="MobiDB-lite"/>
    </source>
</evidence>
<evidence type="ECO:0000313" key="2">
    <source>
        <dbReference type="EMBL" id="MCE3216047.1"/>
    </source>
</evidence>
<feature type="compositionally biased region" description="Basic residues" evidence="1">
    <location>
        <begin position="61"/>
        <end position="70"/>
    </location>
</feature>
<feature type="non-terminal residue" evidence="2">
    <location>
        <position position="70"/>
    </location>
</feature>
<protein>
    <submittedName>
        <fullName evidence="2">Uncharacterized protein</fullName>
    </submittedName>
</protein>
<keyword evidence="3" id="KW-1185">Reference proteome</keyword>